<gene>
    <name evidence="2" type="ORF">E1298_15220</name>
</gene>
<dbReference type="EMBL" id="SMKU01000065">
    <property type="protein sequence ID" value="TDD88358.1"/>
    <property type="molecule type" value="Genomic_DNA"/>
</dbReference>
<dbReference type="OrthoDB" id="5121536at2"/>
<sequence>MAAFTIPAERFPWSPVQIRTRLGLVDFVDHRAEVDDEDLAAALREVPEVFGIVEEGAEPLASNGDGEGEDDDEKRDEPAEESATKPPSVRASKAEWVAYAVNCPQESKRLSEADAEAMTKADLVELYGG</sequence>
<feature type="region of interest" description="Disordered" evidence="1">
    <location>
        <begin position="54"/>
        <end position="91"/>
    </location>
</feature>
<feature type="compositionally biased region" description="Acidic residues" evidence="1">
    <location>
        <begin position="66"/>
        <end position="80"/>
    </location>
</feature>
<comment type="caution">
    <text evidence="2">The sequence shown here is derived from an EMBL/GenBank/DDBJ whole genome shotgun (WGS) entry which is preliminary data.</text>
</comment>
<proteinExistence type="predicted"/>
<evidence type="ECO:0000313" key="3">
    <source>
        <dbReference type="Proteomes" id="UP000294513"/>
    </source>
</evidence>
<organism evidence="2 3">
    <name type="scientific">Actinomadura rubrisoli</name>
    <dbReference type="NCBI Taxonomy" id="2530368"/>
    <lineage>
        <taxon>Bacteria</taxon>
        <taxon>Bacillati</taxon>
        <taxon>Actinomycetota</taxon>
        <taxon>Actinomycetes</taxon>
        <taxon>Streptosporangiales</taxon>
        <taxon>Thermomonosporaceae</taxon>
        <taxon>Actinomadura</taxon>
    </lineage>
</organism>
<dbReference type="Proteomes" id="UP000294513">
    <property type="component" value="Unassembled WGS sequence"/>
</dbReference>
<reference evidence="2 3" key="1">
    <citation type="submission" date="2019-03" db="EMBL/GenBank/DDBJ databases">
        <title>Draft genome sequences of novel Actinobacteria.</title>
        <authorList>
            <person name="Sahin N."/>
            <person name="Ay H."/>
            <person name="Saygin H."/>
        </authorList>
    </citation>
    <scope>NUCLEOTIDE SEQUENCE [LARGE SCALE GENOMIC DNA]</scope>
    <source>
        <strain evidence="2 3">H3C3</strain>
    </source>
</reference>
<evidence type="ECO:0000256" key="1">
    <source>
        <dbReference type="SAM" id="MobiDB-lite"/>
    </source>
</evidence>
<dbReference type="AlphaFoldDB" id="A0A4R5BND5"/>
<dbReference type="RefSeq" id="WP_131893607.1">
    <property type="nucleotide sequence ID" value="NZ_SMKU01000065.1"/>
</dbReference>
<protein>
    <submittedName>
        <fullName evidence="2">Uncharacterized protein</fullName>
    </submittedName>
</protein>
<keyword evidence="3" id="KW-1185">Reference proteome</keyword>
<evidence type="ECO:0000313" key="2">
    <source>
        <dbReference type="EMBL" id="TDD88358.1"/>
    </source>
</evidence>
<name>A0A4R5BND5_9ACTN</name>
<accession>A0A4R5BND5</accession>